<dbReference type="AlphaFoldDB" id="A0AAV6WA55"/>
<dbReference type="InterPro" id="IPR044824">
    <property type="entry name" value="MAIN-like"/>
</dbReference>
<gene>
    <name evidence="2" type="ORF">BUALT_Bualt18G0010500</name>
</gene>
<keyword evidence="3" id="KW-1185">Reference proteome</keyword>
<accession>A0AAV6WA55</accession>
<feature type="domain" description="Aminotransferase-like plant mobile" evidence="1">
    <location>
        <begin position="135"/>
        <end position="192"/>
    </location>
</feature>
<name>A0AAV6WA55_9LAMI</name>
<organism evidence="2 3">
    <name type="scientific">Buddleja alternifolia</name>
    <dbReference type="NCBI Taxonomy" id="168488"/>
    <lineage>
        <taxon>Eukaryota</taxon>
        <taxon>Viridiplantae</taxon>
        <taxon>Streptophyta</taxon>
        <taxon>Embryophyta</taxon>
        <taxon>Tracheophyta</taxon>
        <taxon>Spermatophyta</taxon>
        <taxon>Magnoliopsida</taxon>
        <taxon>eudicotyledons</taxon>
        <taxon>Gunneridae</taxon>
        <taxon>Pentapetalae</taxon>
        <taxon>asterids</taxon>
        <taxon>lamiids</taxon>
        <taxon>Lamiales</taxon>
        <taxon>Scrophulariaceae</taxon>
        <taxon>Buddlejeae</taxon>
        <taxon>Buddleja</taxon>
    </lineage>
</organism>
<evidence type="ECO:0000313" key="2">
    <source>
        <dbReference type="EMBL" id="KAG8364564.1"/>
    </source>
</evidence>
<protein>
    <recommendedName>
        <fullName evidence="1">Aminotransferase-like plant mobile domain-containing protein</fullName>
    </recommendedName>
</protein>
<reference evidence="2" key="1">
    <citation type="submission" date="2019-10" db="EMBL/GenBank/DDBJ databases">
        <authorList>
            <person name="Zhang R."/>
            <person name="Pan Y."/>
            <person name="Wang J."/>
            <person name="Ma R."/>
            <person name="Yu S."/>
        </authorList>
    </citation>
    <scope>NUCLEOTIDE SEQUENCE</scope>
    <source>
        <strain evidence="2">LA-IB0</strain>
        <tissue evidence="2">Leaf</tissue>
    </source>
</reference>
<evidence type="ECO:0000313" key="3">
    <source>
        <dbReference type="Proteomes" id="UP000826271"/>
    </source>
</evidence>
<proteinExistence type="predicted"/>
<dbReference type="PANTHER" id="PTHR46033">
    <property type="entry name" value="PROTEIN MAIN-LIKE 2"/>
    <property type="match status" value="1"/>
</dbReference>
<evidence type="ECO:0000259" key="1">
    <source>
        <dbReference type="Pfam" id="PF10536"/>
    </source>
</evidence>
<sequence length="243" mass="27200">MGSQFVSDDSAFFLPIQQRQPQSQKHNTARLRANTRSLAKSTHISVWSEEAAKGCVDLRSGTSSNSRVILLRSSLHDTKLVDTEFLLPQQHLHSSGGLIKIPSSTFGEVCYHTGYWEWIEYILEYHANILRQARIYAAVHASLFTYVCNKNVLQAFLELWCPSTNTLHTKIGELSISLGDMHGLGGLPLRGDFHDEVVPTAKQLLGDGKHNSSLSRSCKYLFLAYHQLPKTSGGILISDWINF</sequence>
<dbReference type="PANTHER" id="PTHR46033:SF1">
    <property type="entry name" value="PROTEIN MAIN-LIKE 2"/>
    <property type="match status" value="1"/>
</dbReference>
<dbReference type="InterPro" id="IPR019557">
    <property type="entry name" value="AminoTfrase-like_pln_mobile"/>
</dbReference>
<dbReference type="GO" id="GO:0010073">
    <property type="term" value="P:meristem maintenance"/>
    <property type="evidence" value="ECO:0007669"/>
    <property type="project" value="InterPro"/>
</dbReference>
<dbReference type="EMBL" id="WHWC01000018">
    <property type="protein sequence ID" value="KAG8364564.1"/>
    <property type="molecule type" value="Genomic_DNA"/>
</dbReference>
<comment type="caution">
    <text evidence="2">The sequence shown here is derived from an EMBL/GenBank/DDBJ whole genome shotgun (WGS) entry which is preliminary data.</text>
</comment>
<dbReference type="Proteomes" id="UP000826271">
    <property type="component" value="Unassembled WGS sequence"/>
</dbReference>
<dbReference type="Pfam" id="PF10536">
    <property type="entry name" value="PMD"/>
    <property type="match status" value="1"/>
</dbReference>